<organism evidence="1">
    <name type="scientific">Thermosphaera aggregans</name>
    <dbReference type="NCBI Taxonomy" id="54254"/>
    <lineage>
        <taxon>Archaea</taxon>
        <taxon>Thermoproteota</taxon>
        <taxon>Thermoprotei</taxon>
        <taxon>Desulfurococcales</taxon>
        <taxon>Desulfurococcaceae</taxon>
        <taxon>Thermosphaera</taxon>
    </lineage>
</organism>
<name>A0A7C2FYB0_9CREN</name>
<dbReference type="AlphaFoldDB" id="A0A7C2FYB0"/>
<comment type="caution">
    <text evidence="1">The sequence shown here is derived from an EMBL/GenBank/DDBJ whole genome shotgun (WGS) entry which is preliminary data.</text>
</comment>
<proteinExistence type="predicted"/>
<dbReference type="EMBL" id="DSJT01000023">
    <property type="protein sequence ID" value="HEF87584.1"/>
    <property type="molecule type" value="Genomic_DNA"/>
</dbReference>
<evidence type="ECO:0000313" key="1">
    <source>
        <dbReference type="EMBL" id="HEF87584.1"/>
    </source>
</evidence>
<protein>
    <submittedName>
        <fullName evidence="1">Uncharacterized protein</fullName>
    </submittedName>
</protein>
<gene>
    <name evidence="1" type="ORF">ENP55_04725</name>
</gene>
<reference evidence="1" key="1">
    <citation type="journal article" date="2020" name="mSystems">
        <title>Genome- and Community-Level Interaction Insights into Carbon Utilization and Element Cycling Functions of Hydrothermarchaeota in Hydrothermal Sediment.</title>
        <authorList>
            <person name="Zhou Z."/>
            <person name="Liu Y."/>
            <person name="Xu W."/>
            <person name="Pan J."/>
            <person name="Luo Z.H."/>
            <person name="Li M."/>
        </authorList>
    </citation>
    <scope>NUCLEOTIDE SEQUENCE [LARGE SCALE GENOMIC DNA]</scope>
    <source>
        <strain evidence="1">SpSt-23</strain>
    </source>
</reference>
<sequence>MVKLMIVSIRSGNKLERVRQILENSGKDVIITDKESLNMLVEGKILGKNFKGSLYLFNFSSPEEDSLKLFTISKPDEVLICDEAGRLEAFSRFIRLVPGLKISEC</sequence>
<accession>A0A7C2FYB0</accession>